<comment type="caution">
    <text evidence="2">The sequence shown here is derived from an EMBL/GenBank/DDBJ whole genome shotgun (WGS) entry which is preliminary data.</text>
</comment>
<sequence length="279" mass="31738">MSHDCGKVHLKTKVLFGKLKQIARMFDGIDDFDDFAMKMRKRKRIEEQTSNENGNTSVNSSSCVHMMQHPPKRRKRRRKNETSDSETSVATPSPPPRKLHKDKKQKNIIKKSKRLYQHKRLPSMSENSLSISQSTASEIESSDDNLMSHELQKIICESRQSFKPHDFKFPPSTIEKGVHTVAPDKVNFPIADPPQRWEGHDDEDGAEAVILSAVTTKSVLLVAEEAAKDLRSWKKLRQPIMRTFRLSHQTTVHAQAAREALVLNERGKFLKATTPPPGV</sequence>
<evidence type="ECO:0000256" key="1">
    <source>
        <dbReference type="SAM" id="MobiDB-lite"/>
    </source>
</evidence>
<evidence type="ECO:0000313" key="2">
    <source>
        <dbReference type="EMBL" id="KAA6376968.1"/>
    </source>
</evidence>
<feature type="compositionally biased region" description="Polar residues" evidence="1">
    <location>
        <begin position="48"/>
        <end position="63"/>
    </location>
</feature>
<feature type="compositionally biased region" description="Basic residues" evidence="1">
    <location>
        <begin position="70"/>
        <end position="79"/>
    </location>
</feature>
<organism evidence="2 3">
    <name type="scientific">Streblomastix strix</name>
    <dbReference type="NCBI Taxonomy" id="222440"/>
    <lineage>
        <taxon>Eukaryota</taxon>
        <taxon>Metamonada</taxon>
        <taxon>Preaxostyla</taxon>
        <taxon>Oxymonadida</taxon>
        <taxon>Streblomastigidae</taxon>
        <taxon>Streblomastix</taxon>
    </lineage>
</organism>
<feature type="region of interest" description="Disordered" evidence="1">
    <location>
        <begin position="45"/>
        <end position="143"/>
    </location>
</feature>
<feature type="compositionally biased region" description="Basic residues" evidence="1">
    <location>
        <begin position="97"/>
        <end position="121"/>
    </location>
</feature>
<dbReference type="Proteomes" id="UP000324800">
    <property type="component" value="Unassembled WGS sequence"/>
</dbReference>
<gene>
    <name evidence="2" type="ORF">EZS28_027503</name>
</gene>
<protein>
    <submittedName>
        <fullName evidence="2">Uncharacterized protein</fullName>
    </submittedName>
</protein>
<proteinExistence type="predicted"/>
<evidence type="ECO:0000313" key="3">
    <source>
        <dbReference type="Proteomes" id="UP000324800"/>
    </source>
</evidence>
<dbReference type="AlphaFoldDB" id="A0A5J4V2M1"/>
<dbReference type="EMBL" id="SNRW01010147">
    <property type="protein sequence ID" value="KAA6376968.1"/>
    <property type="molecule type" value="Genomic_DNA"/>
</dbReference>
<name>A0A5J4V2M1_9EUKA</name>
<feature type="non-terminal residue" evidence="2">
    <location>
        <position position="279"/>
    </location>
</feature>
<feature type="compositionally biased region" description="Polar residues" evidence="1">
    <location>
        <begin position="124"/>
        <end position="139"/>
    </location>
</feature>
<reference evidence="2 3" key="1">
    <citation type="submission" date="2019-03" db="EMBL/GenBank/DDBJ databases">
        <title>Single cell metagenomics reveals metabolic interactions within the superorganism composed of flagellate Streblomastix strix and complex community of Bacteroidetes bacteria on its surface.</title>
        <authorList>
            <person name="Treitli S.C."/>
            <person name="Kolisko M."/>
            <person name="Husnik F."/>
            <person name="Keeling P."/>
            <person name="Hampl V."/>
        </authorList>
    </citation>
    <scope>NUCLEOTIDE SEQUENCE [LARGE SCALE GENOMIC DNA]</scope>
    <source>
        <strain evidence="2">ST1C</strain>
    </source>
</reference>
<accession>A0A5J4V2M1</accession>